<proteinExistence type="predicted"/>
<dbReference type="AlphaFoldDB" id="A0A7J8FIP9"/>
<sequence length="233" mass="25335">MYFTQLYRKELQRSLFSEVRLIFPLEQPDCHRQTTCSVPWGVSSLLWSFLFCSIKSGSSRDLSHRLAQISVVSRRLPLGPASLTCGVSPSRPQAASVSDQRPARPSVSGPLGIWGLLELVAPGQHRRSCPCLSMRPPPMSCALCLRREPCASRGRGWEPGEAPSALKCSSSQVLQLGMVGEPRAPPGEPRHQHRPGAPLPKLSGLLPSPGAHFFPCRGNFSSPASSFGFLALR</sequence>
<dbReference type="Proteomes" id="UP000593571">
    <property type="component" value="Unassembled WGS sequence"/>
</dbReference>
<organism evidence="1 2">
    <name type="scientific">Rousettus aegyptiacus</name>
    <name type="common">Egyptian fruit bat</name>
    <name type="synonym">Pteropus aegyptiacus</name>
    <dbReference type="NCBI Taxonomy" id="9407"/>
    <lineage>
        <taxon>Eukaryota</taxon>
        <taxon>Metazoa</taxon>
        <taxon>Chordata</taxon>
        <taxon>Craniata</taxon>
        <taxon>Vertebrata</taxon>
        <taxon>Euteleostomi</taxon>
        <taxon>Mammalia</taxon>
        <taxon>Eutheria</taxon>
        <taxon>Laurasiatheria</taxon>
        <taxon>Chiroptera</taxon>
        <taxon>Yinpterochiroptera</taxon>
        <taxon>Pteropodoidea</taxon>
        <taxon>Pteropodidae</taxon>
        <taxon>Rousettinae</taxon>
        <taxon>Rousettus</taxon>
    </lineage>
</organism>
<keyword evidence="2" id="KW-1185">Reference proteome</keyword>
<accession>A0A7J8FIP9</accession>
<reference evidence="1 2" key="1">
    <citation type="journal article" date="2020" name="Nature">
        <title>Six reference-quality genomes reveal evolution of bat adaptations.</title>
        <authorList>
            <person name="Jebb D."/>
            <person name="Huang Z."/>
            <person name="Pippel M."/>
            <person name="Hughes G.M."/>
            <person name="Lavrichenko K."/>
            <person name="Devanna P."/>
            <person name="Winkler S."/>
            <person name="Jermiin L.S."/>
            <person name="Skirmuntt E.C."/>
            <person name="Katzourakis A."/>
            <person name="Burkitt-Gray L."/>
            <person name="Ray D.A."/>
            <person name="Sullivan K.A.M."/>
            <person name="Roscito J.G."/>
            <person name="Kirilenko B.M."/>
            <person name="Davalos L.M."/>
            <person name="Corthals A.P."/>
            <person name="Power M.L."/>
            <person name="Jones G."/>
            <person name="Ransome R.D."/>
            <person name="Dechmann D.K.N."/>
            <person name="Locatelli A.G."/>
            <person name="Puechmaille S.J."/>
            <person name="Fedrigo O."/>
            <person name="Jarvis E.D."/>
            <person name="Hiller M."/>
            <person name="Vernes S.C."/>
            <person name="Myers E.W."/>
            <person name="Teeling E.C."/>
        </authorList>
    </citation>
    <scope>NUCLEOTIDE SEQUENCE [LARGE SCALE GENOMIC DNA]</scope>
    <source>
        <strain evidence="1">MRouAeg1</strain>
        <tissue evidence="1">Muscle</tissue>
    </source>
</reference>
<dbReference type="EMBL" id="JACASE010000007">
    <property type="protein sequence ID" value="KAF6447624.1"/>
    <property type="molecule type" value="Genomic_DNA"/>
</dbReference>
<evidence type="ECO:0000313" key="2">
    <source>
        <dbReference type="Proteomes" id="UP000593571"/>
    </source>
</evidence>
<name>A0A7J8FIP9_ROUAE</name>
<protein>
    <submittedName>
        <fullName evidence="1">Uncharacterized protein</fullName>
    </submittedName>
</protein>
<gene>
    <name evidence="1" type="ORF">HJG63_012028</name>
</gene>
<evidence type="ECO:0000313" key="1">
    <source>
        <dbReference type="EMBL" id="KAF6447624.1"/>
    </source>
</evidence>
<comment type="caution">
    <text evidence="1">The sequence shown here is derived from an EMBL/GenBank/DDBJ whole genome shotgun (WGS) entry which is preliminary data.</text>
</comment>